<evidence type="ECO:0000256" key="5">
    <source>
        <dbReference type="ARBA" id="ARBA00023136"/>
    </source>
</evidence>
<accession>A0ABQ4F6Y6</accession>
<dbReference type="InterPro" id="IPR022791">
    <property type="entry name" value="L-PG_synthase/AglD"/>
</dbReference>
<organism evidence="7 8">
    <name type="scientific">Microbispora amethystogenes</name>
    <dbReference type="NCBI Taxonomy" id="1427754"/>
    <lineage>
        <taxon>Bacteria</taxon>
        <taxon>Bacillati</taxon>
        <taxon>Actinomycetota</taxon>
        <taxon>Actinomycetes</taxon>
        <taxon>Streptosporangiales</taxon>
        <taxon>Streptosporangiaceae</taxon>
        <taxon>Microbispora</taxon>
    </lineage>
</organism>
<keyword evidence="8" id="KW-1185">Reference proteome</keyword>
<evidence type="ECO:0000256" key="4">
    <source>
        <dbReference type="ARBA" id="ARBA00022989"/>
    </source>
</evidence>
<name>A0ABQ4F6Y6_9ACTN</name>
<comment type="subcellular location">
    <subcellularLocation>
        <location evidence="1">Cell membrane</location>
        <topology evidence="1">Multi-pass membrane protein</topology>
    </subcellularLocation>
</comment>
<evidence type="ECO:0000256" key="3">
    <source>
        <dbReference type="ARBA" id="ARBA00022692"/>
    </source>
</evidence>
<feature type="transmembrane region" description="Helical" evidence="6">
    <location>
        <begin position="53"/>
        <end position="76"/>
    </location>
</feature>
<keyword evidence="2" id="KW-1003">Cell membrane</keyword>
<gene>
    <name evidence="7" type="ORF">Mam01_07480</name>
</gene>
<keyword evidence="3 6" id="KW-0812">Transmembrane</keyword>
<feature type="transmembrane region" description="Helical" evidence="6">
    <location>
        <begin position="157"/>
        <end position="184"/>
    </location>
</feature>
<feature type="transmembrane region" description="Helical" evidence="6">
    <location>
        <begin position="233"/>
        <end position="258"/>
    </location>
</feature>
<dbReference type="EMBL" id="BOOB01000004">
    <property type="protein sequence ID" value="GIH30584.1"/>
    <property type="molecule type" value="Genomic_DNA"/>
</dbReference>
<reference evidence="7 8" key="1">
    <citation type="submission" date="2021-01" db="EMBL/GenBank/DDBJ databases">
        <title>Whole genome shotgun sequence of Microbispora amethystogenes NBRC 101907.</title>
        <authorList>
            <person name="Komaki H."/>
            <person name="Tamura T."/>
        </authorList>
    </citation>
    <scope>NUCLEOTIDE SEQUENCE [LARGE SCALE GENOMIC DNA]</scope>
    <source>
        <strain evidence="7 8">NBRC 101907</strain>
    </source>
</reference>
<evidence type="ECO:0000256" key="2">
    <source>
        <dbReference type="ARBA" id="ARBA00022475"/>
    </source>
</evidence>
<feature type="transmembrane region" description="Helical" evidence="6">
    <location>
        <begin position="204"/>
        <end position="226"/>
    </location>
</feature>
<comment type="caution">
    <text evidence="7">The sequence shown here is derived from an EMBL/GenBank/DDBJ whole genome shotgun (WGS) entry which is preliminary data.</text>
</comment>
<feature type="transmembrane region" description="Helical" evidence="6">
    <location>
        <begin position="130"/>
        <end position="150"/>
    </location>
</feature>
<keyword evidence="5 6" id="KW-0472">Membrane</keyword>
<evidence type="ECO:0000256" key="6">
    <source>
        <dbReference type="SAM" id="Phobius"/>
    </source>
</evidence>
<evidence type="ECO:0000256" key="1">
    <source>
        <dbReference type="ARBA" id="ARBA00004651"/>
    </source>
</evidence>
<sequence length="320" mass="33591">MPVPRLPNGLPNRLRSGPLPRVLLALAALAFLAYGLARNGTETWAALERLSWWSLGVSFLAVLVGLAFMLVAWRDILAGLGSPLPLRVAARVLFVGQLGKYIPGAVWAFAAMMELARDHGAPPKRTFGATALGLVTSLGCALALTAATLSGQIAREAWWLLALVPLILVGLHPRVLAWGLGLALRVARRDPLDRVPSGADMTRAAAWTMAGWLVYGVHLWALVGGLRPGGVSLYAIAAGAYALAWSTGILTVVVPAGIGVREGAMVVALAPLLDTPSALVVAVVSRVMFTLADVTWAGLGFLLARGVRAEAPDDLSARTR</sequence>
<dbReference type="Pfam" id="PF03706">
    <property type="entry name" value="LPG_synthase_TM"/>
    <property type="match status" value="1"/>
</dbReference>
<proteinExistence type="predicted"/>
<evidence type="ECO:0000313" key="7">
    <source>
        <dbReference type="EMBL" id="GIH30584.1"/>
    </source>
</evidence>
<dbReference type="Proteomes" id="UP000651728">
    <property type="component" value="Unassembled WGS sequence"/>
</dbReference>
<protein>
    <submittedName>
        <fullName evidence="7">Membrane protein</fullName>
    </submittedName>
</protein>
<keyword evidence="4 6" id="KW-1133">Transmembrane helix</keyword>
<evidence type="ECO:0000313" key="8">
    <source>
        <dbReference type="Proteomes" id="UP000651728"/>
    </source>
</evidence>